<dbReference type="Gene3D" id="3.30.1780.10">
    <property type="entry name" value="ornithine cyclodeaminase, domain 1"/>
    <property type="match status" value="1"/>
</dbReference>
<dbReference type="InterPro" id="IPR023401">
    <property type="entry name" value="ODC_N"/>
</dbReference>
<sequence length="302" mass="31569">MQMLDAAATAARLPYARLMPAVAQAMLDLRAGRIHSCPRAVLPLPEGGSYLAMPCTDAQYAISKLVSVTPANQALGLPTIQGLVLASDARNGSPLALLHGGTVTARRTAAVSLLGIERLLGRAPQDLTLVGTGGQAWSHALALLEVWPGLRLRIKGRSAAPGFVQRLAAQGLTACVWQEGDGYGDCALAATTSLSAVLPEDLAPETLIVGIGSFRPDMAELPATQVRARQLFVDDPEGARHEAGDLLQAGVDWSRVHGLAELLAGEVRAQGPLLYKTVGQAAWDMAAVRCALSDFCGTTLGR</sequence>
<dbReference type="InterPro" id="IPR003462">
    <property type="entry name" value="ODC_Mu_crystall"/>
</dbReference>
<reference evidence="1" key="1">
    <citation type="submission" date="2023-01" db="EMBL/GenBank/DDBJ databases">
        <title>Whole genome sequence of Paucibacter sp. S2-9 isolated from pond sediment.</title>
        <authorList>
            <person name="Jung J.Y."/>
        </authorList>
    </citation>
    <scope>NUCLEOTIDE SEQUENCE</scope>
    <source>
        <strain evidence="1">S2-9</strain>
    </source>
</reference>
<dbReference type="SUPFAM" id="SSF51735">
    <property type="entry name" value="NAD(P)-binding Rossmann-fold domains"/>
    <property type="match status" value="1"/>
</dbReference>
<dbReference type="PANTHER" id="PTHR13812">
    <property type="entry name" value="KETIMINE REDUCTASE MU-CRYSTALLIN"/>
    <property type="match status" value="1"/>
</dbReference>
<dbReference type="PANTHER" id="PTHR13812:SF19">
    <property type="entry name" value="KETIMINE REDUCTASE MU-CRYSTALLIN"/>
    <property type="match status" value="1"/>
</dbReference>
<dbReference type="EMBL" id="CP116346">
    <property type="protein sequence ID" value="WIT11081.1"/>
    <property type="molecule type" value="Genomic_DNA"/>
</dbReference>
<dbReference type="GO" id="GO:0005737">
    <property type="term" value="C:cytoplasm"/>
    <property type="evidence" value="ECO:0007669"/>
    <property type="project" value="TreeGrafter"/>
</dbReference>
<dbReference type="Gene3D" id="3.40.50.720">
    <property type="entry name" value="NAD(P)-binding Rossmann-like Domain"/>
    <property type="match status" value="1"/>
</dbReference>
<dbReference type="RefSeq" id="WP_285232159.1">
    <property type="nucleotide sequence ID" value="NZ_CP116346.1"/>
</dbReference>
<dbReference type="PIRSF" id="PIRSF001439">
    <property type="entry name" value="CryM"/>
    <property type="match status" value="1"/>
</dbReference>
<organism evidence="1 2">
    <name type="scientific">Paucibacter sediminis</name>
    <dbReference type="NCBI Taxonomy" id="3019553"/>
    <lineage>
        <taxon>Bacteria</taxon>
        <taxon>Pseudomonadati</taxon>
        <taxon>Pseudomonadota</taxon>
        <taxon>Betaproteobacteria</taxon>
        <taxon>Burkholderiales</taxon>
        <taxon>Sphaerotilaceae</taxon>
        <taxon>Roseateles</taxon>
    </lineage>
</organism>
<keyword evidence="2" id="KW-1185">Reference proteome</keyword>
<dbReference type="NCBIfam" id="NF005603">
    <property type="entry name" value="PRK07340.1"/>
    <property type="match status" value="1"/>
</dbReference>
<dbReference type="InterPro" id="IPR036291">
    <property type="entry name" value="NAD(P)-bd_dom_sf"/>
</dbReference>
<dbReference type="Proteomes" id="UP001177769">
    <property type="component" value="Chromosome"/>
</dbReference>
<evidence type="ECO:0000313" key="1">
    <source>
        <dbReference type="EMBL" id="WIT11081.1"/>
    </source>
</evidence>
<gene>
    <name evidence="1" type="ORF">PFX98_19555</name>
</gene>
<evidence type="ECO:0000313" key="2">
    <source>
        <dbReference type="Proteomes" id="UP001177769"/>
    </source>
</evidence>
<accession>A0AA95NK56</accession>
<protein>
    <submittedName>
        <fullName evidence="1">Delta(1)-pyrroline-2-carboxylate reductase family protein</fullName>
    </submittedName>
</protein>
<dbReference type="Pfam" id="PF02423">
    <property type="entry name" value="OCD_Mu_crystall"/>
    <property type="match status" value="1"/>
</dbReference>
<name>A0AA95NK56_9BURK</name>
<proteinExistence type="predicted"/>
<dbReference type="AlphaFoldDB" id="A0AA95NK56"/>
<dbReference type="KEGG" id="pais:PFX98_19555"/>